<dbReference type="EMBL" id="CP042202">
    <property type="protein sequence ID" value="QDS77588.1"/>
    <property type="molecule type" value="Genomic_DNA"/>
</dbReference>
<feature type="domain" description="Pectate lyase" evidence="11">
    <location>
        <begin position="119"/>
        <end position="326"/>
    </location>
</feature>
<comment type="subcellular location">
    <subcellularLocation>
        <location evidence="9">Secreted</location>
    </subcellularLocation>
</comment>
<dbReference type="STRING" id="50376.A0A517LPL1"/>
<sequence>MRLSSLILAAGPALIHAAAVAKNSTASSTTTVAKNGTASSTSSGVVGTAYGFAKGTTGGGSAKPAAPKDIAELKLWLADSTPRVILIDKLFNFKGTEGSVKETGCRDFRPGTKCTAANGGQDFIRVKQCDAGWKSVPVTYDKAGVDALEIKSNKSIVGVGNKGVIQGKGLHIAQGSSNIIIQNVHITDLNPQYVWGGDALSIEGATNVWVDHCKFSKAGRMFIVSHFKGNTVTVSNNEFDGVTPGSATCNKNAYWGLMFIAPGEKITLDKNYFHDMSGRSPKINGQGSLLHATNNFFSNNLGHNFEISTETFALLEGNSWVKTTEPIQAGSGPTFADGGAACTSSLGRACVGNEATGSGALPKLGSTVALAAFAKVKANLVAPTAVANTQASVMKSAGVGKI</sequence>
<reference evidence="12 13" key="1">
    <citation type="submission" date="2019-07" db="EMBL/GenBank/DDBJ databases">
        <title>Finished genome of Venturia effusa.</title>
        <authorList>
            <person name="Young C.A."/>
            <person name="Cox M.P."/>
            <person name="Ganley A.R.D."/>
            <person name="David W.J."/>
        </authorList>
    </citation>
    <scope>NUCLEOTIDE SEQUENCE [LARGE SCALE GENOMIC DNA]</scope>
    <source>
        <strain evidence="13">albino</strain>
    </source>
</reference>
<dbReference type="PANTHER" id="PTHR31683">
    <property type="entry name" value="PECTATE LYASE 18-RELATED"/>
    <property type="match status" value="1"/>
</dbReference>
<evidence type="ECO:0000256" key="7">
    <source>
        <dbReference type="ARBA" id="ARBA00037631"/>
    </source>
</evidence>
<feature type="signal peptide" evidence="10">
    <location>
        <begin position="1"/>
        <end position="17"/>
    </location>
</feature>
<proteinExistence type="inferred from homology"/>
<dbReference type="InterPro" id="IPR012334">
    <property type="entry name" value="Pectin_lyas_fold"/>
</dbReference>
<dbReference type="InterPro" id="IPR002022">
    <property type="entry name" value="Pec_lyase"/>
</dbReference>
<keyword evidence="3" id="KW-1015">Disulfide bond</keyword>
<dbReference type="OrthoDB" id="1637350at2759"/>
<keyword evidence="9" id="KW-0964">Secreted</keyword>
<dbReference type="SMART" id="SM00656">
    <property type="entry name" value="Amb_all"/>
    <property type="match status" value="1"/>
</dbReference>
<keyword evidence="2 10" id="KW-0732">Signal</keyword>
<dbReference type="Proteomes" id="UP000316270">
    <property type="component" value="Chromosome 18"/>
</dbReference>
<dbReference type="Pfam" id="PF00544">
    <property type="entry name" value="Pectate_lyase_4"/>
    <property type="match status" value="1"/>
</dbReference>
<evidence type="ECO:0000256" key="2">
    <source>
        <dbReference type="ARBA" id="ARBA00022729"/>
    </source>
</evidence>
<dbReference type="Gene3D" id="2.160.20.10">
    <property type="entry name" value="Single-stranded right-handed beta-helix, Pectin lyase-like"/>
    <property type="match status" value="1"/>
</dbReference>
<accession>A0A517LPL1</accession>
<dbReference type="AlphaFoldDB" id="A0A517LPL1"/>
<dbReference type="GO" id="GO:0000272">
    <property type="term" value="P:polysaccharide catabolic process"/>
    <property type="evidence" value="ECO:0007669"/>
    <property type="project" value="UniProtKB-KW"/>
</dbReference>
<evidence type="ECO:0000256" key="9">
    <source>
        <dbReference type="RuleBase" id="RU361173"/>
    </source>
</evidence>
<protein>
    <recommendedName>
        <fullName evidence="8">pectin lyase</fullName>
        <ecNumber evidence="8">4.2.2.10</ecNumber>
    </recommendedName>
</protein>
<comment type="similarity">
    <text evidence="1 9">Belongs to the polysaccharide lyase 1 family.</text>
</comment>
<gene>
    <name evidence="12" type="ORF">FKW77_001723</name>
</gene>
<evidence type="ECO:0000256" key="6">
    <source>
        <dbReference type="ARBA" id="ARBA00036818"/>
    </source>
</evidence>
<keyword evidence="9" id="KW-0119">Carbohydrate metabolism</keyword>
<evidence type="ECO:0000259" key="11">
    <source>
        <dbReference type="SMART" id="SM00656"/>
    </source>
</evidence>
<keyword evidence="9" id="KW-0624">Polysaccharide degradation</keyword>
<organism evidence="12 13">
    <name type="scientific">Venturia effusa</name>
    <dbReference type="NCBI Taxonomy" id="50376"/>
    <lineage>
        <taxon>Eukaryota</taxon>
        <taxon>Fungi</taxon>
        <taxon>Dikarya</taxon>
        <taxon>Ascomycota</taxon>
        <taxon>Pezizomycotina</taxon>
        <taxon>Dothideomycetes</taxon>
        <taxon>Pleosporomycetidae</taxon>
        <taxon>Venturiales</taxon>
        <taxon>Venturiaceae</taxon>
        <taxon>Venturia</taxon>
    </lineage>
</organism>
<evidence type="ECO:0000313" key="13">
    <source>
        <dbReference type="Proteomes" id="UP000316270"/>
    </source>
</evidence>
<dbReference type="GO" id="GO:0005576">
    <property type="term" value="C:extracellular region"/>
    <property type="evidence" value="ECO:0007669"/>
    <property type="project" value="UniProtKB-SubCell"/>
</dbReference>
<evidence type="ECO:0000313" key="12">
    <source>
        <dbReference type="EMBL" id="QDS77588.1"/>
    </source>
</evidence>
<keyword evidence="13" id="KW-1185">Reference proteome</keyword>
<evidence type="ECO:0000256" key="1">
    <source>
        <dbReference type="ARBA" id="ARBA00010980"/>
    </source>
</evidence>
<evidence type="ECO:0000256" key="3">
    <source>
        <dbReference type="ARBA" id="ARBA00023157"/>
    </source>
</evidence>
<comment type="catalytic activity">
    <reaction evidence="6">
        <text>Eliminative cleavage of (1-&gt;4)-alpha-D-galacturonan methyl ester to give oligosaccharides with 4-deoxy-6-O-methyl-alpha-D-galact-4-enuronosyl groups at their non-reducing ends.</text>
        <dbReference type="EC" id="4.2.2.10"/>
    </reaction>
</comment>
<dbReference type="EC" id="4.2.2.10" evidence="8"/>
<dbReference type="PANTHER" id="PTHR31683:SF67">
    <property type="entry name" value="PECTIN LYASE F-RELATED"/>
    <property type="match status" value="1"/>
</dbReference>
<dbReference type="GO" id="GO:0047490">
    <property type="term" value="F:pectin lyase activity"/>
    <property type="evidence" value="ECO:0007669"/>
    <property type="project" value="UniProtKB-EC"/>
</dbReference>
<evidence type="ECO:0000256" key="8">
    <source>
        <dbReference type="ARBA" id="ARBA00039082"/>
    </source>
</evidence>
<dbReference type="SUPFAM" id="SSF51126">
    <property type="entry name" value="Pectin lyase-like"/>
    <property type="match status" value="1"/>
</dbReference>
<comment type="function">
    <text evidence="7">Pectinolytic enzymes consist of four classes of enzymes: pectin lyase, polygalacturonase, pectin methylesterase and rhamnogalacturonase. Among pectinolytic enzymes, pectin lyase is the most important in depolymerization of pectin, since it cleaves internal glycosidic bonds of highly methylated pectins.</text>
</comment>
<name>A0A517LPL1_9PEZI</name>
<feature type="chain" id="PRO_5022117448" description="pectin lyase" evidence="10">
    <location>
        <begin position="18"/>
        <end position="402"/>
    </location>
</feature>
<evidence type="ECO:0000256" key="5">
    <source>
        <dbReference type="ARBA" id="ARBA00023239"/>
    </source>
</evidence>
<dbReference type="GO" id="GO:0030570">
    <property type="term" value="F:pectate lyase activity"/>
    <property type="evidence" value="ECO:0007669"/>
    <property type="project" value="InterPro"/>
</dbReference>
<dbReference type="InterPro" id="IPR011050">
    <property type="entry name" value="Pectin_lyase_fold/virulence"/>
</dbReference>
<evidence type="ECO:0000256" key="4">
    <source>
        <dbReference type="ARBA" id="ARBA00023180"/>
    </source>
</evidence>
<evidence type="ECO:0000256" key="10">
    <source>
        <dbReference type="SAM" id="SignalP"/>
    </source>
</evidence>
<keyword evidence="4" id="KW-0325">Glycoprotein</keyword>
<dbReference type="InterPro" id="IPR045032">
    <property type="entry name" value="PEL"/>
</dbReference>
<keyword evidence="5 9" id="KW-0456">Lyase</keyword>